<proteinExistence type="predicted"/>
<dbReference type="Proteomes" id="UP000799536">
    <property type="component" value="Unassembled WGS sequence"/>
</dbReference>
<accession>A0A9P4MZ00</accession>
<feature type="compositionally biased region" description="Polar residues" evidence="1">
    <location>
        <begin position="12"/>
        <end position="21"/>
    </location>
</feature>
<dbReference type="EMBL" id="ML993869">
    <property type="protein sequence ID" value="KAF2204758.1"/>
    <property type="molecule type" value="Genomic_DNA"/>
</dbReference>
<protein>
    <submittedName>
        <fullName evidence="3">Uncharacterized protein</fullName>
    </submittedName>
</protein>
<reference evidence="3" key="1">
    <citation type="journal article" date="2020" name="Stud. Mycol.">
        <title>101 Dothideomycetes genomes: a test case for predicting lifestyles and emergence of pathogens.</title>
        <authorList>
            <person name="Haridas S."/>
            <person name="Albert R."/>
            <person name="Binder M."/>
            <person name="Bloem J."/>
            <person name="Labutti K."/>
            <person name="Salamov A."/>
            <person name="Andreopoulos B."/>
            <person name="Baker S."/>
            <person name="Barry K."/>
            <person name="Bills G."/>
            <person name="Bluhm B."/>
            <person name="Cannon C."/>
            <person name="Castanera R."/>
            <person name="Culley D."/>
            <person name="Daum C."/>
            <person name="Ezra D."/>
            <person name="Gonzalez J."/>
            <person name="Henrissat B."/>
            <person name="Kuo A."/>
            <person name="Liang C."/>
            <person name="Lipzen A."/>
            <person name="Lutzoni F."/>
            <person name="Magnuson J."/>
            <person name="Mondo S."/>
            <person name="Nolan M."/>
            <person name="Ohm R."/>
            <person name="Pangilinan J."/>
            <person name="Park H.-J."/>
            <person name="Ramirez L."/>
            <person name="Alfaro M."/>
            <person name="Sun H."/>
            <person name="Tritt A."/>
            <person name="Yoshinaga Y."/>
            <person name="Zwiers L.-H."/>
            <person name="Turgeon B."/>
            <person name="Goodwin S."/>
            <person name="Spatafora J."/>
            <person name="Crous P."/>
            <person name="Grigoriev I."/>
        </authorList>
    </citation>
    <scope>NUCLEOTIDE SEQUENCE</scope>
    <source>
        <strain evidence="3">ATCC 74209</strain>
    </source>
</reference>
<evidence type="ECO:0000313" key="3">
    <source>
        <dbReference type="EMBL" id="KAF2204758.1"/>
    </source>
</evidence>
<evidence type="ECO:0000313" key="4">
    <source>
        <dbReference type="Proteomes" id="UP000799536"/>
    </source>
</evidence>
<dbReference type="AlphaFoldDB" id="A0A9P4MZ00"/>
<evidence type="ECO:0000256" key="2">
    <source>
        <dbReference type="SAM" id="Phobius"/>
    </source>
</evidence>
<comment type="caution">
    <text evidence="3">The sequence shown here is derived from an EMBL/GenBank/DDBJ whole genome shotgun (WGS) entry which is preliminary data.</text>
</comment>
<gene>
    <name evidence="3" type="ORF">GQ43DRAFT_121804</name>
</gene>
<keyword evidence="2" id="KW-1133">Transmembrane helix</keyword>
<keyword evidence="2" id="KW-0812">Transmembrane</keyword>
<organism evidence="3 4">
    <name type="scientific">Delitschia confertaspora ATCC 74209</name>
    <dbReference type="NCBI Taxonomy" id="1513339"/>
    <lineage>
        <taxon>Eukaryota</taxon>
        <taxon>Fungi</taxon>
        <taxon>Dikarya</taxon>
        <taxon>Ascomycota</taxon>
        <taxon>Pezizomycotina</taxon>
        <taxon>Dothideomycetes</taxon>
        <taxon>Pleosporomycetidae</taxon>
        <taxon>Pleosporales</taxon>
        <taxon>Delitschiaceae</taxon>
        <taxon>Delitschia</taxon>
    </lineage>
</organism>
<feature type="region of interest" description="Disordered" evidence="1">
    <location>
        <begin position="1"/>
        <end position="23"/>
    </location>
</feature>
<keyword evidence="4" id="KW-1185">Reference proteome</keyword>
<sequence>MTCAVRLHAPGSLNSSQQNGLGRQRQIPCRLCRPPKNAMQKKEWLCTFYFVATTGVVWLGFALCRCWSWYFDISSAQLGRK</sequence>
<keyword evidence="2" id="KW-0472">Membrane</keyword>
<name>A0A9P4MZ00_9PLEO</name>
<feature type="transmembrane region" description="Helical" evidence="2">
    <location>
        <begin position="46"/>
        <end position="70"/>
    </location>
</feature>
<evidence type="ECO:0000256" key="1">
    <source>
        <dbReference type="SAM" id="MobiDB-lite"/>
    </source>
</evidence>